<evidence type="ECO:0000256" key="2">
    <source>
        <dbReference type="ARBA" id="ARBA00023034"/>
    </source>
</evidence>
<evidence type="ECO:0000256" key="3">
    <source>
        <dbReference type="ARBA" id="ARBA00023121"/>
    </source>
</evidence>
<evidence type="ECO:0000256" key="1">
    <source>
        <dbReference type="ARBA" id="ARBA00004255"/>
    </source>
</evidence>
<dbReference type="InterPro" id="IPR008628">
    <property type="entry name" value="GPP34-like"/>
</dbReference>
<dbReference type="Pfam" id="PF05719">
    <property type="entry name" value="GPP34"/>
    <property type="match status" value="1"/>
</dbReference>
<sequence length="208" mass="22888">MLLADDLYFVAHEETSGKSRLHPRVTGLALAAALLGELVMDGRIDLRAGLITVIDRQPPSDALAHTILDQLASERQQHATHNWLAFLGASATEQVCQRMVRAGHLNRTESRGLLRTTVRFTPADRSAAAWPEARLRRFLTRGEQLTIQDAVLAGLIEASDLTRHVLWDGDARSFQYLAWVLSSLPPPLRELTTQAQAAIGNAVITTLN</sequence>
<comment type="subcellular location">
    <subcellularLocation>
        <location evidence="1">Golgi apparatus membrane</location>
        <topology evidence="1">Peripheral membrane protein</topology>
        <orientation evidence="1">Cytoplasmic side</orientation>
    </subcellularLocation>
</comment>
<evidence type="ECO:0000256" key="4">
    <source>
        <dbReference type="ARBA" id="ARBA00023136"/>
    </source>
</evidence>
<evidence type="ECO:0008006" key="7">
    <source>
        <dbReference type="Google" id="ProtNLM"/>
    </source>
</evidence>
<comment type="caution">
    <text evidence="5">The sequence shown here is derived from an EMBL/GenBank/DDBJ whole genome shotgun (WGS) entry which is preliminary data.</text>
</comment>
<dbReference type="RefSeq" id="WP_344129240.1">
    <property type="nucleotide sequence ID" value="NZ_BAAALT010000057.1"/>
</dbReference>
<dbReference type="InterPro" id="IPR038261">
    <property type="entry name" value="GPP34-like_sf"/>
</dbReference>
<keyword evidence="4" id="KW-0472">Membrane</keyword>
<reference evidence="5 6" key="1">
    <citation type="journal article" date="2019" name="Int. J. Syst. Evol. Microbiol.">
        <title>The Global Catalogue of Microorganisms (GCM) 10K type strain sequencing project: providing services to taxonomists for standard genome sequencing and annotation.</title>
        <authorList>
            <consortium name="The Broad Institute Genomics Platform"/>
            <consortium name="The Broad Institute Genome Sequencing Center for Infectious Disease"/>
            <person name="Wu L."/>
            <person name="Ma J."/>
        </authorList>
    </citation>
    <scope>NUCLEOTIDE SEQUENCE [LARGE SCALE GENOMIC DNA]</scope>
    <source>
        <strain evidence="5 6">JCM 13250</strain>
    </source>
</reference>
<keyword evidence="2" id="KW-0333">Golgi apparatus</keyword>
<gene>
    <name evidence="5" type="ORF">GCM10009682_22910</name>
</gene>
<dbReference type="Proteomes" id="UP001500218">
    <property type="component" value="Unassembled WGS sequence"/>
</dbReference>
<dbReference type="Gene3D" id="1.10.3630.10">
    <property type="entry name" value="yeast vps74-n-term truncation variant domain like"/>
    <property type="match status" value="1"/>
</dbReference>
<protein>
    <recommendedName>
        <fullName evidence="7">GPP34 family phosphoprotein</fullName>
    </recommendedName>
</protein>
<keyword evidence="6" id="KW-1185">Reference proteome</keyword>
<evidence type="ECO:0000313" key="6">
    <source>
        <dbReference type="Proteomes" id="UP001500218"/>
    </source>
</evidence>
<keyword evidence="3" id="KW-0446">Lipid-binding</keyword>
<name>A0ABN2LVR0_9ACTN</name>
<proteinExistence type="predicted"/>
<accession>A0ABN2LVR0</accession>
<dbReference type="EMBL" id="BAAALT010000057">
    <property type="protein sequence ID" value="GAA1800716.1"/>
    <property type="molecule type" value="Genomic_DNA"/>
</dbReference>
<evidence type="ECO:0000313" key="5">
    <source>
        <dbReference type="EMBL" id="GAA1800716.1"/>
    </source>
</evidence>
<organism evidence="5 6">
    <name type="scientific">Luedemannella flava</name>
    <dbReference type="NCBI Taxonomy" id="349316"/>
    <lineage>
        <taxon>Bacteria</taxon>
        <taxon>Bacillati</taxon>
        <taxon>Actinomycetota</taxon>
        <taxon>Actinomycetes</taxon>
        <taxon>Micromonosporales</taxon>
        <taxon>Micromonosporaceae</taxon>
        <taxon>Luedemannella</taxon>
    </lineage>
</organism>